<dbReference type="PANTHER" id="PTHR31973">
    <property type="entry name" value="POLYPROTEIN, PUTATIVE-RELATED"/>
    <property type="match status" value="1"/>
</dbReference>
<evidence type="ECO:0000256" key="2">
    <source>
        <dbReference type="ARBA" id="ARBA00022771"/>
    </source>
</evidence>
<name>A0A816JTK1_BRANA</name>
<dbReference type="InterPro" id="IPR007527">
    <property type="entry name" value="Znf_SWIM"/>
</dbReference>
<dbReference type="AlphaFoldDB" id="A0A816JTK1"/>
<evidence type="ECO:0000256" key="3">
    <source>
        <dbReference type="ARBA" id="ARBA00022833"/>
    </source>
</evidence>
<reference evidence="6" key="1">
    <citation type="submission" date="2021-01" db="EMBL/GenBank/DDBJ databases">
        <authorList>
            <consortium name="Genoscope - CEA"/>
            <person name="William W."/>
        </authorList>
    </citation>
    <scope>NUCLEOTIDE SEQUENCE</scope>
</reference>
<feature type="non-terminal residue" evidence="6">
    <location>
        <position position="314"/>
    </location>
</feature>
<dbReference type="GO" id="GO:0008270">
    <property type="term" value="F:zinc ion binding"/>
    <property type="evidence" value="ECO:0007669"/>
    <property type="project" value="UniProtKB-KW"/>
</dbReference>
<evidence type="ECO:0000313" key="6">
    <source>
        <dbReference type="EMBL" id="CAF1828763.1"/>
    </source>
</evidence>
<dbReference type="PANTHER" id="PTHR31973:SF187">
    <property type="entry name" value="MUTATOR TRANSPOSASE MUDRA PROTEIN"/>
    <property type="match status" value="1"/>
</dbReference>
<sequence>TSRVLAALLRSKYERLHCGPRAMELPEVLRTEFNYTCTYWKAKELAIASAQGTKEMSYKMLPQYLHVLKLANPGTITDIKTELDKEGKSRFLYAFMSLKACIDGWQHFRKVLVVDGTHMFGKYKGVLLSASGQDADCRYKGLDQKHMVARAAEAFKVSEFQKIYDLIKLTDWRCWDYLKKIDKTLWTRSHFEGTRFNLMTSNIAKSLNKALLPARDSPITALLEFIRRKLTRWFECRHYDISKMQGNIPKIIDEIVVEQLVLSTGLLVLPCSTWQFEVTHKPTKYDFVVDLEKRTCSCLEFQMLGLPCRHAIAA</sequence>
<proteinExistence type="predicted"/>
<keyword evidence="2 4" id="KW-0863">Zinc-finger</keyword>
<keyword evidence="1" id="KW-0479">Metal-binding</keyword>
<gene>
    <name evidence="6" type="ORF">DARMORV10_C04P20890.1</name>
</gene>
<dbReference type="EMBL" id="HG994368">
    <property type="protein sequence ID" value="CAF1828763.1"/>
    <property type="molecule type" value="Genomic_DNA"/>
</dbReference>
<evidence type="ECO:0000256" key="1">
    <source>
        <dbReference type="ARBA" id="ARBA00022723"/>
    </source>
</evidence>
<feature type="non-terminal residue" evidence="6">
    <location>
        <position position="1"/>
    </location>
</feature>
<dbReference type="Proteomes" id="UP001295469">
    <property type="component" value="Chromosome C04"/>
</dbReference>
<dbReference type="InterPro" id="IPR006564">
    <property type="entry name" value="Znf_PMZ"/>
</dbReference>
<accession>A0A816JTK1</accession>
<dbReference type="Pfam" id="PF04434">
    <property type="entry name" value="SWIM"/>
    <property type="match status" value="1"/>
</dbReference>
<evidence type="ECO:0000259" key="5">
    <source>
        <dbReference type="PROSITE" id="PS50966"/>
    </source>
</evidence>
<evidence type="ECO:0000256" key="4">
    <source>
        <dbReference type="PROSITE-ProRule" id="PRU00325"/>
    </source>
</evidence>
<dbReference type="PROSITE" id="PS50966">
    <property type="entry name" value="ZF_SWIM"/>
    <property type="match status" value="1"/>
</dbReference>
<dbReference type="SMART" id="SM00575">
    <property type="entry name" value="ZnF_PMZ"/>
    <property type="match status" value="1"/>
</dbReference>
<keyword evidence="3" id="KW-0862">Zinc</keyword>
<feature type="domain" description="SWIM-type" evidence="5">
    <location>
        <begin position="285"/>
        <end position="314"/>
    </location>
</feature>
<organism evidence="6">
    <name type="scientific">Brassica napus</name>
    <name type="common">Rape</name>
    <dbReference type="NCBI Taxonomy" id="3708"/>
    <lineage>
        <taxon>Eukaryota</taxon>
        <taxon>Viridiplantae</taxon>
        <taxon>Streptophyta</taxon>
        <taxon>Embryophyta</taxon>
        <taxon>Tracheophyta</taxon>
        <taxon>Spermatophyta</taxon>
        <taxon>Magnoliopsida</taxon>
        <taxon>eudicotyledons</taxon>
        <taxon>Gunneridae</taxon>
        <taxon>Pentapetalae</taxon>
        <taxon>rosids</taxon>
        <taxon>malvids</taxon>
        <taxon>Brassicales</taxon>
        <taxon>Brassicaceae</taxon>
        <taxon>Brassiceae</taxon>
        <taxon>Brassica</taxon>
    </lineage>
</organism>
<protein>
    <submittedName>
        <fullName evidence="6">(rape) hypothetical protein</fullName>
    </submittedName>
</protein>